<evidence type="ECO:0000313" key="2">
    <source>
        <dbReference type="EMBL" id="QHU01557.1"/>
    </source>
</evidence>
<dbReference type="AlphaFoldDB" id="A0A6C0JAI5"/>
<dbReference type="SUPFAM" id="SSF52540">
    <property type="entry name" value="P-loop containing nucleoside triphosphate hydrolases"/>
    <property type="match status" value="1"/>
</dbReference>
<sequence length="195" mass="22708">MIALEGLIASGKSTLLHKINEIGYDILPEPTDEWTKNGWLDDFYESPEEYGFPFQMQVLHSHLTNKSVTSSNYFTERTAYTSHNCFGRLLYEDGLISRRNFYLMNGFYESFNQLPKKIIYLKTDPVTCLERIRTRGRESESNMSIDYLNKLHTKYERYLVNDAPDCEIITLNGNLTETELFEKVTELIKGGLFIN</sequence>
<dbReference type="GO" id="GO:0005737">
    <property type="term" value="C:cytoplasm"/>
    <property type="evidence" value="ECO:0007669"/>
    <property type="project" value="TreeGrafter"/>
</dbReference>
<dbReference type="InterPro" id="IPR050566">
    <property type="entry name" value="Deoxyribonucleoside_kinase"/>
</dbReference>
<accession>A0A6C0JAI5</accession>
<dbReference type="InterPro" id="IPR002624">
    <property type="entry name" value="DCK/DGK"/>
</dbReference>
<proteinExistence type="predicted"/>
<dbReference type="PIRSF" id="PIRSF000705">
    <property type="entry name" value="DNK"/>
    <property type="match status" value="1"/>
</dbReference>
<evidence type="ECO:0000259" key="1">
    <source>
        <dbReference type="Pfam" id="PF01712"/>
    </source>
</evidence>
<organism evidence="2">
    <name type="scientific">viral metagenome</name>
    <dbReference type="NCBI Taxonomy" id="1070528"/>
    <lineage>
        <taxon>unclassified sequences</taxon>
        <taxon>metagenomes</taxon>
        <taxon>organismal metagenomes</taxon>
    </lineage>
</organism>
<protein>
    <recommendedName>
        <fullName evidence="1">Deoxynucleoside kinase domain-containing protein</fullName>
    </recommendedName>
</protein>
<dbReference type="PANTHER" id="PTHR10513:SF35">
    <property type="entry name" value="DEOXYADENOSINE KINASE"/>
    <property type="match status" value="1"/>
</dbReference>
<dbReference type="GO" id="GO:0019136">
    <property type="term" value="F:deoxynucleoside kinase activity"/>
    <property type="evidence" value="ECO:0007669"/>
    <property type="project" value="InterPro"/>
</dbReference>
<dbReference type="PANTHER" id="PTHR10513">
    <property type="entry name" value="DEOXYNUCLEOSIDE KINASE"/>
    <property type="match status" value="1"/>
</dbReference>
<dbReference type="EMBL" id="MN740346">
    <property type="protein sequence ID" value="QHU01557.1"/>
    <property type="molecule type" value="Genomic_DNA"/>
</dbReference>
<dbReference type="InterPro" id="IPR031314">
    <property type="entry name" value="DNK_dom"/>
</dbReference>
<dbReference type="Pfam" id="PF01712">
    <property type="entry name" value="dNK"/>
    <property type="match status" value="1"/>
</dbReference>
<dbReference type="InterPro" id="IPR027417">
    <property type="entry name" value="P-loop_NTPase"/>
</dbReference>
<name>A0A6C0JAI5_9ZZZZ</name>
<feature type="domain" description="Deoxynucleoside kinase" evidence="1">
    <location>
        <begin position="2"/>
        <end position="181"/>
    </location>
</feature>
<reference evidence="2" key="1">
    <citation type="journal article" date="2020" name="Nature">
        <title>Giant virus diversity and host interactions through global metagenomics.</title>
        <authorList>
            <person name="Schulz F."/>
            <person name="Roux S."/>
            <person name="Paez-Espino D."/>
            <person name="Jungbluth S."/>
            <person name="Walsh D.A."/>
            <person name="Denef V.J."/>
            <person name="McMahon K.D."/>
            <person name="Konstantinidis K.T."/>
            <person name="Eloe-Fadrosh E.A."/>
            <person name="Kyrpides N.C."/>
            <person name="Woyke T."/>
        </authorList>
    </citation>
    <scope>NUCLEOTIDE SEQUENCE</scope>
    <source>
        <strain evidence="2">GVMAG-M-3300025874-2</strain>
    </source>
</reference>
<dbReference type="Gene3D" id="3.40.50.300">
    <property type="entry name" value="P-loop containing nucleotide triphosphate hydrolases"/>
    <property type="match status" value="1"/>
</dbReference>
<dbReference type="GO" id="GO:0005524">
    <property type="term" value="F:ATP binding"/>
    <property type="evidence" value="ECO:0007669"/>
    <property type="project" value="InterPro"/>
</dbReference>